<dbReference type="InterPro" id="IPR004045">
    <property type="entry name" value="Glutathione_S-Trfase_N"/>
</dbReference>
<dbReference type="Gene3D" id="1.20.1050.10">
    <property type="match status" value="1"/>
</dbReference>
<dbReference type="SFLD" id="SFLDG01206">
    <property type="entry name" value="Xi.1"/>
    <property type="match status" value="1"/>
</dbReference>
<dbReference type="Proteomes" id="UP000683429">
    <property type="component" value="Chromosome"/>
</dbReference>
<dbReference type="Pfam" id="PF13410">
    <property type="entry name" value="GST_C_2"/>
    <property type="match status" value="1"/>
</dbReference>
<evidence type="ECO:0000256" key="3">
    <source>
        <dbReference type="PIRSR" id="PIRSR015753-3"/>
    </source>
</evidence>
<feature type="active site" description="Proton donor/acceptor" evidence="1">
    <location>
        <position position="185"/>
    </location>
</feature>
<gene>
    <name evidence="5" type="ORF">KP014_11665</name>
    <name evidence="6" type="ORF">SAMN04487895_105136</name>
</gene>
<dbReference type="InterPro" id="IPR010987">
    <property type="entry name" value="Glutathione-S-Trfase_C-like"/>
</dbReference>
<dbReference type="Pfam" id="PF13409">
    <property type="entry name" value="GST_N_2"/>
    <property type="match status" value="1"/>
</dbReference>
<evidence type="ECO:0000313" key="6">
    <source>
        <dbReference type="EMBL" id="SEO14021.1"/>
    </source>
</evidence>
<dbReference type="EMBL" id="CP076607">
    <property type="protein sequence ID" value="QWU17725.1"/>
    <property type="molecule type" value="Genomic_DNA"/>
</dbReference>
<name>A0A1H8M9I0_9BACL</name>
<dbReference type="SFLD" id="SFLDG01148">
    <property type="entry name" value="Xi_(cytGST)"/>
    <property type="match status" value="1"/>
</dbReference>
<dbReference type="EMBL" id="FODH01000005">
    <property type="protein sequence ID" value="SEO14021.1"/>
    <property type="molecule type" value="Genomic_DNA"/>
</dbReference>
<dbReference type="RefSeq" id="WP_090834080.1">
    <property type="nucleotide sequence ID" value="NZ_CP076607.1"/>
</dbReference>
<dbReference type="InterPro" id="IPR036249">
    <property type="entry name" value="Thioredoxin-like_sf"/>
</dbReference>
<dbReference type="PIRSF" id="PIRSF015753">
    <property type="entry name" value="GST"/>
    <property type="match status" value="1"/>
</dbReference>
<dbReference type="SUPFAM" id="SSF47616">
    <property type="entry name" value="GST C-terminal domain-like"/>
    <property type="match status" value="1"/>
</dbReference>
<dbReference type="InterPro" id="IPR036282">
    <property type="entry name" value="Glutathione-S-Trfase_C_sf"/>
</dbReference>
<protein>
    <submittedName>
        <fullName evidence="5">Glutathione S-transferase C-terminal domain-containing protein</fullName>
    </submittedName>
    <submittedName>
        <fullName evidence="6">Putative glutathione S-transferase</fullName>
    </submittedName>
</protein>
<dbReference type="PANTHER" id="PTHR32419:SF6">
    <property type="entry name" value="GLUTATHIONE S-TRANSFERASE OMEGA-LIKE 1-RELATED"/>
    <property type="match status" value="1"/>
</dbReference>
<organism evidence="6 7">
    <name type="scientific">Paenibacillus sophorae</name>
    <dbReference type="NCBI Taxonomy" id="1333845"/>
    <lineage>
        <taxon>Bacteria</taxon>
        <taxon>Bacillati</taxon>
        <taxon>Bacillota</taxon>
        <taxon>Bacilli</taxon>
        <taxon>Bacillales</taxon>
        <taxon>Paenibacillaceae</taxon>
        <taxon>Paenibacillus</taxon>
    </lineage>
</organism>
<dbReference type="SUPFAM" id="SSF52833">
    <property type="entry name" value="Thioredoxin-like"/>
    <property type="match status" value="1"/>
</dbReference>
<reference evidence="6 7" key="1">
    <citation type="submission" date="2016-10" db="EMBL/GenBank/DDBJ databases">
        <authorList>
            <person name="de Groot N.N."/>
        </authorList>
    </citation>
    <scope>NUCLEOTIDE SEQUENCE [LARGE SCALE GENOMIC DNA]</scope>
    <source>
        <strain evidence="6 7">CGMCC 1.10238</strain>
    </source>
</reference>
<evidence type="ECO:0000313" key="8">
    <source>
        <dbReference type="Proteomes" id="UP000683429"/>
    </source>
</evidence>
<dbReference type="InterPro" id="IPR047047">
    <property type="entry name" value="GST_Omega-like_C"/>
</dbReference>
<feature type="binding site" evidence="2">
    <location>
        <begin position="119"/>
        <end position="122"/>
    </location>
    <ligand>
        <name>glutathione</name>
        <dbReference type="ChEBI" id="CHEBI:57925"/>
    </ligand>
</feature>
<sequence>MTKVQSTASEFTREIGGGGNFIRQTNRFVTPFGDGPDKLPVETGRYRLLWAPICPWAHRAIIVRKLLGLEEAISVGTANPVRTEQGWEFSLDEGGVDPVLGIRYLPDIYKETDPDYQGRATVPTVVDIKTRKVVNNDYFRLTNDLETAWSALHKEGAPDLYPEKLRGEIDALNDILFHEVNNGVYKAGFARTQEAYEQAYDTLFARLDELEKRLASSRYLFGSFITDSDVRLYVTLARFDIAYYSVFRTNRNRLVDFPHLWGYARDLYQTPGFGDTTDFEAIKRGYHLGDISNNPYLLLPKGPDLSVWLTPHNREQLA</sequence>
<feature type="active site" description="Nucleophile" evidence="1">
    <location>
        <position position="54"/>
    </location>
</feature>
<dbReference type="PANTHER" id="PTHR32419">
    <property type="entry name" value="GLUTATHIONYL-HYDROQUINONE REDUCTASE"/>
    <property type="match status" value="1"/>
</dbReference>
<evidence type="ECO:0000259" key="4">
    <source>
        <dbReference type="PROSITE" id="PS50405"/>
    </source>
</evidence>
<feature type="domain" description="GST C-terminal" evidence="4">
    <location>
        <begin position="162"/>
        <end position="286"/>
    </location>
</feature>
<dbReference type="GO" id="GO:0005737">
    <property type="term" value="C:cytoplasm"/>
    <property type="evidence" value="ECO:0007669"/>
    <property type="project" value="TreeGrafter"/>
</dbReference>
<evidence type="ECO:0000313" key="7">
    <source>
        <dbReference type="Proteomes" id="UP000198809"/>
    </source>
</evidence>
<evidence type="ECO:0000256" key="1">
    <source>
        <dbReference type="PIRSR" id="PIRSR015753-1"/>
    </source>
</evidence>
<accession>A0A1H8M9I0</accession>
<keyword evidence="6" id="KW-0808">Transferase</keyword>
<proteinExistence type="predicted"/>
<dbReference type="STRING" id="1333845.SAMN04487895_105136"/>
<dbReference type="Proteomes" id="UP000198809">
    <property type="component" value="Unassembled WGS sequence"/>
</dbReference>
<feature type="site" description="Lowers pKa of active site Cys" evidence="3">
    <location>
        <position position="243"/>
    </location>
</feature>
<evidence type="ECO:0000256" key="2">
    <source>
        <dbReference type="PIRSR" id="PIRSR015753-2"/>
    </source>
</evidence>
<keyword evidence="8" id="KW-1185">Reference proteome</keyword>
<dbReference type="AlphaFoldDB" id="A0A1H8M9I0"/>
<dbReference type="GO" id="GO:0004364">
    <property type="term" value="F:glutathione transferase activity"/>
    <property type="evidence" value="ECO:0007669"/>
    <property type="project" value="InterPro"/>
</dbReference>
<dbReference type="SFLD" id="SFLDS00019">
    <property type="entry name" value="Glutathione_Transferase_(cytos"/>
    <property type="match status" value="1"/>
</dbReference>
<dbReference type="OrthoDB" id="9769158at2"/>
<feature type="binding site" evidence="2">
    <location>
        <position position="87"/>
    </location>
    <ligand>
        <name>glutathione</name>
        <dbReference type="ChEBI" id="CHEBI:57925"/>
    </ligand>
</feature>
<reference evidence="5 8" key="2">
    <citation type="submission" date="2021-06" db="EMBL/GenBank/DDBJ databases">
        <title>Whole genome sequence of Paenibacillus sophorae DSM23020 for comparative genomics.</title>
        <authorList>
            <person name="Kim M.-J."/>
            <person name="Lee G."/>
            <person name="Shin J.-H."/>
        </authorList>
    </citation>
    <scope>NUCLEOTIDE SEQUENCE [LARGE SCALE GENOMIC DNA]</scope>
    <source>
        <strain evidence="5 8">DSM 23020</strain>
    </source>
</reference>
<dbReference type="Gene3D" id="3.40.30.10">
    <property type="entry name" value="Glutaredoxin"/>
    <property type="match status" value="1"/>
</dbReference>
<dbReference type="InterPro" id="IPR040079">
    <property type="entry name" value="Glutathione_S-Trfase"/>
</dbReference>
<feature type="site" description="Lowers pKa of active site Cys" evidence="3">
    <location>
        <position position="286"/>
    </location>
</feature>
<evidence type="ECO:0000313" key="5">
    <source>
        <dbReference type="EMBL" id="QWU17725.1"/>
    </source>
</evidence>
<dbReference type="CDD" id="cd03190">
    <property type="entry name" value="GST_C_Omega_like"/>
    <property type="match status" value="1"/>
</dbReference>
<dbReference type="PROSITE" id="PS50405">
    <property type="entry name" value="GST_CTER"/>
    <property type="match status" value="1"/>
</dbReference>
<dbReference type="InterPro" id="IPR016639">
    <property type="entry name" value="GST_Omega/GSH"/>
</dbReference>